<dbReference type="Proteomes" id="UP000019681">
    <property type="component" value="Unassembled WGS sequence"/>
</dbReference>
<organism evidence="1 2">
    <name type="scientific">Fervidicella metallireducens AeB</name>
    <dbReference type="NCBI Taxonomy" id="1403537"/>
    <lineage>
        <taxon>Bacteria</taxon>
        <taxon>Bacillati</taxon>
        <taxon>Bacillota</taxon>
        <taxon>Clostridia</taxon>
        <taxon>Eubacteriales</taxon>
        <taxon>Clostridiaceae</taxon>
        <taxon>Fervidicella</taxon>
    </lineage>
</organism>
<dbReference type="RefSeq" id="WP_035377801.1">
    <property type="nucleotide sequence ID" value="NZ_AZQP01000004.1"/>
</dbReference>
<comment type="caution">
    <text evidence="1">The sequence shown here is derived from an EMBL/GenBank/DDBJ whole genome shotgun (WGS) entry which is preliminary data.</text>
</comment>
<protein>
    <submittedName>
        <fullName evidence="1">Uncharacterized protein</fullName>
    </submittedName>
</protein>
<accession>A0A017RXQ2</accession>
<dbReference type="EMBL" id="AZQP01000004">
    <property type="protein sequence ID" value="EYE89457.1"/>
    <property type="molecule type" value="Genomic_DNA"/>
</dbReference>
<dbReference type="PANTHER" id="PTHR30087">
    <property type="entry name" value="INNER MEMBRANE PROTEIN"/>
    <property type="match status" value="1"/>
</dbReference>
<evidence type="ECO:0000313" key="1">
    <source>
        <dbReference type="EMBL" id="EYE89457.1"/>
    </source>
</evidence>
<keyword evidence="2" id="KW-1185">Reference proteome</keyword>
<dbReference type="AlphaFoldDB" id="A0A017RXQ2"/>
<name>A0A017RXQ2_9CLOT</name>
<dbReference type="Pfam" id="PF04463">
    <property type="entry name" value="2-thiour_desulf"/>
    <property type="match status" value="1"/>
</dbReference>
<proteinExistence type="predicted"/>
<dbReference type="InterPro" id="IPR007553">
    <property type="entry name" value="2-thiour_desulf"/>
</dbReference>
<dbReference type="PANTHER" id="PTHR30087:SF1">
    <property type="entry name" value="HYPOTHETICAL CYTOSOLIC PROTEIN"/>
    <property type="match status" value="1"/>
</dbReference>
<sequence length="147" mass="15806">MYLISACLCGVNCKYNGGNNFNEKVYRLYKENKALLVCPEELGGLPTPRTPCEIVEGSAIEVLNGKGKILNKDGLDVTENFIKGAKEVLKVAKAENCKLAILKSKSPSCGKGQIYDGSFSGKLTNGNGITAEILIENGVEVFTENDI</sequence>
<reference evidence="1 2" key="1">
    <citation type="journal article" date="2014" name="Genome Announc.">
        <title>Draft Genome Sequence of Fervidicella metallireducens Strain AeBT, an Iron-Reducing Thermoanaerobe from the Great Artesian Basin.</title>
        <authorList>
            <person name="Patel B.K."/>
        </authorList>
    </citation>
    <scope>NUCLEOTIDE SEQUENCE [LARGE SCALE GENOMIC DNA]</scope>
    <source>
        <strain evidence="1 2">AeB</strain>
    </source>
</reference>
<gene>
    <name evidence="1" type="ORF">Q428_02405</name>
</gene>
<evidence type="ECO:0000313" key="2">
    <source>
        <dbReference type="Proteomes" id="UP000019681"/>
    </source>
</evidence>
<dbReference type="OrthoDB" id="9797779at2"/>
<dbReference type="STRING" id="1403537.Q428_02405"/>